<name>A0ABN1UHN2_9ACTN</name>
<protein>
    <recommendedName>
        <fullName evidence="2">Thioredoxin domain-containing protein</fullName>
    </recommendedName>
</protein>
<feature type="compositionally biased region" description="Low complexity" evidence="1">
    <location>
        <begin position="1"/>
        <end position="19"/>
    </location>
</feature>
<evidence type="ECO:0000313" key="4">
    <source>
        <dbReference type="Proteomes" id="UP001499979"/>
    </source>
</evidence>
<dbReference type="InterPro" id="IPR036249">
    <property type="entry name" value="Thioredoxin-like_sf"/>
</dbReference>
<dbReference type="Gene3D" id="3.40.30.10">
    <property type="entry name" value="Glutaredoxin"/>
    <property type="match status" value="1"/>
</dbReference>
<keyword evidence="4" id="KW-1185">Reference proteome</keyword>
<accession>A0ABN1UHN2</accession>
<dbReference type="CDD" id="cd02947">
    <property type="entry name" value="TRX_family"/>
    <property type="match status" value="1"/>
</dbReference>
<sequence length="86" mass="9426">MRTPGGWTRSSSSSRGSSPAAKLVRANVEETPQRVERYEVRSVPTLVMMHRETAIARTSGAARALELRNWVEEALRSSAGVVASDR</sequence>
<dbReference type="EMBL" id="BAAAJE010000015">
    <property type="protein sequence ID" value="GAA1148604.1"/>
    <property type="molecule type" value="Genomic_DNA"/>
</dbReference>
<evidence type="ECO:0000313" key="3">
    <source>
        <dbReference type="EMBL" id="GAA1148604.1"/>
    </source>
</evidence>
<organism evidence="3 4">
    <name type="scientific">Nocardioides aquiterrae</name>
    <dbReference type="NCBI Taxonomy" id="203799"/>
    <lineage>
        <taxon>Bacteria</taxon>
        <taxon>Bacillati</taxon>
        <taxon>Actinomycetota</taxon>
        <taxon>Actinomycetes</taxon>
        <taxon>Propionibacteriales</taxon>
        <taxon>Nocardioidaceae</taxon>
        <taxon>Nocardioides</taxon>
    </lineage>
</organism>
<evidence type="ECO:0000256" key="1">
    <source>
        <dbReference type="SAM" id="MobiDB-lite"/>
    </source>
</evidence>
<dbReference type="RefSeq" id="WP_343908305.1">
    <property type="nucleotide sequence ID" value="NZ_BAAAJE010000015.1"/>
</dbReference>
<evidence type="ECO:0000259" key="2">
    <source>
        <dbReference type="Pfam" id="PF00085"/>
    </source>
</evidence>
<dbReference type="InterPro" id="IPR013766">
    <property type="entry name" value="Thioredoxin_domain"/>
</dbReference>
<feature type="domain" description="Thioredoxin" evidence="2">
    <location>
        <begin position="20"/>
        <end position="72"/>
    </location>
</feature>
<dbReference type="SUPFAM" id="SSF52833">
    <property type="entry name" value="Thioredoxin-like"/>
    <property type="match status" value="1"/>
</dbReference>
<proteinExistence type="predicted"/>
<comment type="caution">
    <text evidence="3">The sequence shown here is derived from an EMBL/GenBank/DDBJ whole genome shotgun (WGS) entry which is preliminary data.</text>
</comment>
<dbReference type="Pfam" id="PF00085">
    <property type="entry name" value="Thioredoxin"/>
    <property type="match status" value="1"/>
</dbReference>
<dbReference type="Proteomes" id="UP001499979">
    <property type="component" value="Unassembled WGS sequence"/>
</dbReference>
<reference evidence="3 4" key="1">
    <citation type="journal article" date="2019" name="Int. J. Syst. Evol. Microbiol.">
        <title>The Global Catalogue of Microorganisms (GCM) 10K type strain sequencing project: providing services to taxonomists for standard genome sequencing and annotation.</title>
        <authorList>
            <consortium name="The Broad Institute Genomics Platform"/>
            <consortium name="The Broad Institute Genome Sequencing Center for Infectious Disease"/>
            <person name="Wu L."/>
            <person name="Ma J."/>
        </authorList>
    </citation>
    <scope>NUCLEOTIDE SEQUENCE [LARGE SCALE GENOMIC DNA]</scope>
    <source>
        <strain evidence="3 4">JCM 11813</strain>
    </source>
</reference>
<gene>
    <name evidence="3" type="ORF">GCM10009606_29110</name>
</gene>
<feature type="region of interest" description="Disordered" evidence="1">
    <location>
        <begin position="1"/>
        <end position="27"/>
    </location>
</feature>